<name>A0A0C3PQD9_PISTI</name>
<evidence type="ECO:0000313" key="2">
    <source>
        <dbReference type="Proteomes" id="UP000054217"/>
    </source>
</evidence>
<reference evidence="1 2" key="1">
    <citation type="submission" date="2014-04" db="EMBL/GenBank/DDBJ databases">
        <authorList>
            <consortium name="DOE Joint Genome Institute"/>
            <person name="Kuo A."/>
            <person name="Kohler A."/>
            <person name="Costa M.D."/>
            <person name="Nagy L.G."/>
            <person name="Floudas D."/>
            <person name="Copeland A."/>
            <person name="Barry K.W."/>
            <person name="Cichocki N."/>
            <person name="Veneault-Fourrey C."/>
            <person name="LaButti K."/>
            <person name="Lindquist E.A."/>
            <person name="Lipzen A."/>
            <person name="Lundell T."/>
            <person name="Morin E."/>
            <person name="Murat C."/>
            <person name="Sun H."/>
            <person name="Tunlid A."/>
            <person name="Henrissat B."/>
            <person name="Grigoriev I.V."/>
            <person name="Hibbett D.S."/>
            <person name="Martin F."/>
            <person name="Nordberg H.P."/>
            <person name="Cantor M.N."/>
            <person name="Hua S.X."/>
        </authorList>
    </citation>
    <scope>NUCLEOTIDE SEQUENCE [LARGE SCALE GENOMIC DNA]</scope>
    <source>
        <strain evidence="1 2">Marx 270</strain>
    </source>
</reference>
<proteinExistence type="predicted"/>
<gene>
    <name evidence="1" type="ORF">M404DRAFT_874127</name>
</gene>
<organism evidence="1 2">
    <name type="scientific">Pisolithus tinctorius Marx 270</name>
    <dbReference type="NCBI Taxonomy" id="870435"/>
    <lineage>
        <taxon>Eukaryota</taxon>
        <taxon>Fungi</taxon>
        <taxon>Dikarya</taxon>
        <taxon>Basidiomycota</taxon>
        <taxon>Agaricomycotina</taxon>
        <taxon>Agaricomycetes</taxon>
        <taxon>Agaricomycetidae</taxon>
        <taxon>Boletales</taxon>
        <taxon>Sclerodermatineae</taxon>
        <taxon>Pisolithaceae</taxon>
        <taxon>Pisolithus</taxon>
    </lineage>
</organism>
<keyword evidence="2" id="KW-1185">Reference proteome</keyword>
<evidence type="ECO:0000313" key="1">
    <source>
        <dbReference type="EMBL" id="KIO10744.1"/>
    </source>
</evidence>
<reference evidence="2" key="2">
    <citation type="submission" date="2015-01" db="EMBL/GenBank/DDBJ databases">
        <title>Evolutionary Origins and Diversification of the Mycorrhizal Mutualists.</title>
        <authorList>
            <consortium name="DOE Joint Genome Institute"/>
            <consortium name="Mycorrhizal Genomics Consortium"/>
            <person name="Kohler A."/>
            <person name="Kuo A."/>
            <person name="Nagy L.G."/>
            <person name="Floudas D."/>
            <person name="Copeland A."/>
            <person name="Barry K.W."/>
            <person name="Cichocki N."/>
            <person name="Veneault-Fourrey C."/>
            <person name="LaButti K."/>
            <person name="Lindquist E.A."/>
            <person name="Lipzen A."/>
            <person name="Lundell T."/>
            <person name="Morin E."/>
            <person name="Murat C."/>
            <person name="Riley R."/>
            <person name="Ohm R."/>
            <person name="Sun H."/>
            <person name="Tunlid A."/>
            <person name="Henrissat B."/>
            <person name="Grigoriev I.V."/>
            <person name="Hibbett D.S."/>
            <person name="Martin F."/>
        </authorList>
    </citation>
    <scope>NUCLEOTIDE SEQUENCE [LARGE SCALE GENOMIC DNA]</scope>
    <source>
        <strain evidence="2">Marx 270</strain>
    </source>
</reference>
<dbReference type="Proteomes" id="UP000054217">
    <property type="component" value="Unassembled WGS sequence"/>
</dbReference>
<dbReference type="HOGENOM" id="CLU_1856118_0_0_1"/>
<accession>A0A0C3PQD9</accession>
<sequence length="138" mass="15625">MLSSFLHVHRYALATDSTTPTLVSRPAAKKADVIVIEKWRLYNLRRGVSLLRSLHPSRCRSAGGRNIRRIPISEWGDTEVCQPGRTKTDYHHPTFLFLVLLSSRILSVSSGHANGGLRHNSLSLYTRDPAAIRRINRR</sequence>
<dbReference type="InParanoid" id="A0A0C3PQD9"/>
<dbReference type="EMBL" id="KN831951">
    <property type="protein sequence ID" value="KIO10744.1"/>
    <property type="molecule type" value="Genomic_DNA"/>
</dbReference>
<protein>
    <submittedName>
        <fullName evidence="1">Uncharacterized protein</fullName>
    </submittedName>
</protein>
<dbReference type="AlphaFoldDB" id="A0A0C3PQD9"/>